<keyword evidence="2" id="KW-1185">Reference proteome</keyword>
<comment type="caution">
    <text evidence="1">The sequence shown here is derived from an EMBL/GenBank/DDBJ whole genome shotgun (WGS) entry which is preliminary data.</text>
</comment>
<evidence type="ECO:0008006" key="3">
    <source>
        <dbReference type="Google" id="ProtNLM"/>
    </source>
</evidence>
<reference evidence="1 2" key="1">
    <citation type="submission" date="2024-01" db="EMBL/GenBank/DDBJ databases">
        <title>Uliginosibacterium soil sp. nov.</title>
        <authorList>
            <person name="Lv Y."/>
        </authorList>
    </citation>
    <scope>NUCLEOTIDE SEQUENCE [LARGE SCALE GENOMIC DNA]</scope>
    <source>
        <strain evidence="1 2">H3</strain>
    </source>
</reference>
<dbReference type="Proteomes" id="UP001331561">
    <property type="component" value="Unassembled WGS sequence"/>
</dbReference>
<dbReference type="RefSeq" id="WP_327599941.1">
    <property type="nucleotide sequence ID" value="NZ_JAYXHS010000002.1"/>
</dbReference>
<organism evidence="1 2">
    <name type="scientific">Uliginosibacterium silvisoli</name>
    <dbReference type="NCBI Taxonomy" id="3114758"/>
    <lineage>
        <taxon>Bacteria</taxon>
        <taxon>Pseudomonadati</taxon>
        <taxon>Pseudomonadota</taxon>
        <taxon>Betaproteobacteria</taxon>
        <taxon>Rhodocyclales</taxon>
        <taxon>Zoogloeaceae</taxon>
        <taxon>Uliginosibacterium</taxon>
    </lineage>
</organism>
<dbReference type="EMBL" id="JAYXHS010000002">
    <property type="protein sequence ID" value="MEC5386992.1"/>
    <property type="molecule type" value="Genomic_DNA"/>
</dbReference>
<name>A0ABU6K678_9RHOO</name>
<gene>
    <name evidence="1" type="ORF">VVD49_14765</name>
</gene>
<sequence length="206" mass="21444">MSFPSIPNWCRILGWGLLASLVLHWVAFDLMRSAAWTSHGPSMPTLQVSLKEASGDPLHQPEVSVTAGASARPTVKPARQADVGRPAARLSSSVGAAQPAAAAVPTPFVQPAGVRSGRSAEAMVAMRLSIAESLIGLYGKSFSLPQAVLLMCDFDEGGHLVAVRDTSGTAQPGLPIMARRAIEQVVLPAALMGQAFSLDLLLEPGG</sequence>
<evidence type="ECO:0000313" key="2">
    <source>
        <dbReference type="Proteomes" id="UP001331561"/>
    </source>
</evidence>
<accession>A0ABU6K678</accession>
<protein>
    <recommendedName>
        <fullName evidence="3">TonB C-terminal domain-containing protein</fullName>
    </recommendedName>
</protein>
<proteinExistence type="predicted"/>
<evidence type="ECO:0000313" key="1">
    <source>
        <dbReference type="EMBL" id="MEC5386992.1"/>
    </source>
</evidence>